<dbReference type="GO" id="GO:0016491">
    <property type="term" value="F:oxidoreductase activity"/>
    <property type="evidence" value="ECO:0007669"/>
    <property type="project" value="UniProtKB-KW"/>
</dbReference>
<feature type="binding site" evidence="9">
    <location>
        <position position="212"/>
    </location>
    <ligand>
        <name>FMN</name>
        <dbReference type="ChEBI" id="CHEBI:58210"/>
    </ligand>
</feature>
<feature type="binding site" evidence="9">
    <location>
        <position position="234"/>
    </location>
    <ligand>
        <name>FMN</name>
        <dbReference type="ChEBI" id="CHEBI:58210"/>
    </ligand>
</feature>
<dbReference type="RefSeq" id="WP_034423262.1">
    <property type="nucleotide sequence ID" value="NZ_CP045798.1"/>
</dbReference>
<dbReference type="PROSITE" id="PS51349">
    <property type="entry name" value="FMN_HYDROXY_ACID_DH_2"/>
    <property type="match status" value="1"/>
</dbReference>
<evidence type="ECO:0000256" key="4">
    <source>
        <dbReference type="ARBA" id="ARBA00023002"/>
    </source>
</evidence>
<sequence>MNLAEVRAKAKEKLAGICQVCRVCDGRACAGQVPGVGGIGTGSSFKRNVEALANCFLNLRTMHDVADPSLTWDFFGNTLRMPVLGAAIGGGKLNYKGVISDEELADAFINGCHQAGIIGQIGDGPDLSIFRYGLEKINTLNGWGIPIIKPREQEEIIKRIKMAEEAGCKAVGIDIDAAGLINMRAAGQKVEPKTLAQLQEITKATKLPVILKGVMTPEEAEKAVQAGAKAIVVSNHGGRVLDWTLGTAEVLPGIAYMVKGKITILMDGGIRNGWDVLKALALGADAVMMGRPLAIGAVGAGALGVKLALDQVYNELYVAMIMTGTTSVHDVHFDILREKRGRGFVD</sequence>
<protein>
    <recommendedName>
        <fullName evidence="6">L-lactate oxidase</fullName>
    </recommendedName>
</protein>
<evidence type="ECO:0000256" key="6">
    <source>
        <dbReference type="ARBA" id="ARBA00029513"/>
    </source>
</evidence>
<dbReference type="Gene3D" id="3.20.20.70">
    <property type="entry name" value="Aldolase class I"/>
    <property type="match status" value="1"/>
</dbReference>
<feature type="binding site" evidence="9">
    <location>
        <position position="239"/>
    </location>
    <ligand>
        <name>glyoxylate</name>
        <dbReference type="ChEBI" id="CHEBI:36655"/>
    </ligand>
</feature>
<keyword evidence="2 9" id="KW-0285">Flavoprotein</keyword>
<reference evidence="11 12" key="1">
    <citation type="journal article" date="2019" name="Front. Microbiol.">
        <title>Thermoanaerosceptrum fracticalcis gen. nov. sp. nov., a Novel Fumarate-Fermenting Microorganism From a Deep Fractured Carbonate Aquifer of the US Great Basin.</title>
        <authorList>
            <person name="Hamilton-Brehm S.D."/>
            <person name="Stewart L.E."/>
            <person name="Zavarin M."/>
            <person name="Caldwell M."/>
            <person name="Lawson P.A."/>
            <person name="Onstott T.C."/>
            <person name="Grzymski J."/>
            <person name="Neveux I."/>
            <person name="Lollar B.S."/>
            <person name="Russell C.E."/>
            <person name="Moser D.P."/>
        </authorList>
    </citation>
    <scope>NUCLEOTIDE SEQUENCE [LARGE SCALE GENOMIC DNA]</scope>
    <source>
        <strain evidence="11 12">DRI-13</strain>
    </source>
</reference>
<dbReference type="InterPro" id="IPR000262">
    <property type="entry name" value="FMN-dep_DH"/>
</dbReference>
<dbReference type="EMBL" id="CP045798">
    <property type="protein sequence ID" value="QNB45084.1"/>
    <property type="molecule type" value="Genomic_DNA"/>
</dbReference>
<evidence type="ECO:0000259" key="10">
    <source>
        <dbReference type="PROSITE" id="PS51349"/>
    </source>
</evidence>
<keyword evidence="3 9" id="KW-0288">FMN</keyword>
<evidence type="ECO:0000256" key="9">
    <source>
        <dbReference type="PIRSR" id="PIRSR000138-2"/>
    </source>
</evidence>
<feature type="binding site" evidence="9">
    <location>
        <begin position="290"/>
        <end position="291"/>
    </location>
    <ligand>
        <name>FMN</name>
        <dbReference type="ChEBI" id="CHEBI:58210"/>
    </ligand>
</feature>
<keyword evidence="12" id="KW-1185">Reference proteome</keyword>
<feature type="domain" description="FMN hydroxy acid dehydrogenase" evidence="10">
    <location>
        <begin position="37"/>
        <end position="341"/>
    </location>
</feature>
<comment type="similarity">
    <text evidence="5">Belongs to the FMN-dependent alpha-hydroxy acid dehydrogenase family.</text>
</comment>
<gene>
    <name evidence="11" type="ORF">BR63_01350</name>
</gene>
<organism evidence="11 12">
    <name type="scientific">Thermanaerosceptrum fracticalcis</name>
    <dbReference type="NCBI Taxonomy" id="1712410"/>
    <lineage>
        <taxon>Bacteria</taxon>
        <taxon>Bacillati</taxon>
        <taxon>Bacillota</taxon>
        <taxon>Clostridia</taxon>
        <taxon>Eubacteriales</taxon>
        <taxon>Peptococcaceae</taxon>
        <taxon>Thermanaerosceptrum</taxon>
    </lineage>
</organism>
<evidence type="ECO:0000256" key="8">
    <source>
        <dbReference type="PIRSR" id="PIRSR000138-1"/>
    </source>
</evidence>
<evidence type="ECO:0000313" key="11">
    <source>
        <dbReference type="EMBL" id="QNB45084.1"/>
    </source>
</evidence>
<dbReference type="AlphaFoldDB" id="A0A7G6DZ30"/>
<name>A0A7G6DZ30_THEFR</name>
<dbReference type="PANTHER" id="PTHR10578">
    <property type="entry name" value="S -2-HYDROXY-ACID OXIDASE-RELATED"/>
    <property type="match status" value="1"/>
</dbReference>
<feature type="binding site" evidence="9">
    <location>
        <position position="236"/>
    </location>
    <ligand>
        <name>FMN</name>
        <dbReference type="ChEBI" id="CHEBI:58210"/>
    </ligand>
</feature>
<dbReference type="CDD" id="cd02809">
    <property type="entry name" value="alpha_hydroxyacid_oxid_FMN"/>
    <property type="match status" value="1"/>
</dbReference>
<dbReference type="InterPro" id="IPR037396">
    <property type="entry name" value="FMN_HAD"/>
</dbReference>
<feature type="active site" description="Proton acceptor" evidence="8">
    <location>
        <position position="236"/>
    </location>
</feature>
<evidence type="ECO:0000313" key="12">
    <source>
        <dbReference type="Proteomes" id="UP000515847"/>
    </source>
</evidence>
<dbReference type="SUPFAM" id="SSF51395">
    <property type="entry name" value="FMN-linked oxidoreductases"/>
    <property type="match status" value="1"/>
</dbReference>
<evidence type="ECO:0000256" key="3">
    <source>
        <dbReference type="ARBA" id="ARBA00022643"/>
    </source>
</evidence>
<dbReference type="Proteomes" id="UP000515847">
    <property type="component" value="Chromosome"/>
</dbReference>
<dbReference type="GO" id="GO:0010181">
    <property type="term" value="F:FMN binding"/>
    <property type="evidence" value="ECO:0007669"/>
    <property type="project" value="InterPro"/>
</dbReference>
<dbReference type="InterPro" id="IPR013785">
    <property type="entry name" value="Aldolase_TIM"/>
</dbReference>
<proteinExistence type="inferred from homology"/>
<dbReference type="PANTHER" id="PTHR10578:SF107">
    <property type="entry name" value="2-HYDROXYACID OXIDASE 1"/>
    <property type="match status" value="1"/>
</dbReference>
<evidence type="ECO:0000256" key="7">
    <source>
        <dbReference type="ARBA" id="ARBA00048754"/>
    </source>
</evidence>
<dbReference type="OrthoDB" id="9770452at2"/>
<feature type="binding site" evidence="9">
    <location>
        <begin position="267"/>
        <end position="271"/>
    </location>
    <ligand>
        <name>FMN</name>
        <dbReference type="ChEBI" id="CHEBI:58210"/>
    </ligand>
</feature>
<comment type="cofactor">
    <cofactor evidence="1">
        <name>FMN</name>
        <dbReference type="ChEBI" id="CHEBI:58210"/>
    </cofactor>
</comment>
<comment type="catalytic activity">
    <reaction evidence="7">
        <text>(S)-lactate + O2 = pyruvate + H2O2</text>
        <dbReference type="Rhea" id="RHEA:55868"/>
        <dbReference type="ChEBI" id="CHEBI:15361"/>
        <dbReference type="ChEBI" id="CHEBI:15379"/>
        <dbReference type="ChEBI" id="CHEBI:16240"/>
        <dbReference type="ChEBI" id="CHEBI:16651"/>
    </reaction>
    <physiologicalReaction direction="left-to-right" evidence="7">
        <dbReference type="Rhea" id="RHEA:55869"/>
    </physiologicalReaction>
</comment>
<dbReference type="KEGG" id="tfr:BR63_01350"/>
<evidence type="ECO:0000256" key="5">
    <source>
        <dbReference type="ARBA" id="ARBA00024042"/>
    </source>
</evidence>
<accession>A0A7G6DZ30</accession>
<dbReference type="PIRSF" id="PIRSF000138">
    <property type="entry name" value="Al-hdrx_acd_dh"/>
    <property type="match status" value="1"/>
</dbReference>
<dbReference type="InterPro" id="IPR012133">
    <property type="entry name" value="Alpha-hydoxy_acid_DH_FMN"/>
</dbReference>
<dbReference type="Pfam" id="PF01070">
    <property type="entry name" value="FMN_dh"/>
    <property type="match status" value="2"/>
</dbReference>
<keyword evidence="4" id="KW-0560">Oxidoreductase</keyword>
<evidence type="ECO:0000256" key="1">
    <source>
        <dbReference type="ARBA" id="ARBA00001917"/>
    </source>
</evidence>
<evidence type="ECO:0000256" key="2">
    <source>
        <dbReference type="ARBA" id="ARBA00022630"/>
    </source>
</evidence>